<dbReference type="EMBL" id="CP093443">
    <property type="protein sequence ID" value="UVI34600.1"/>
    <property type="molecule type" value="Genomic_DNA"/>
</dbReference>
<evidence type="ECO:0000313" key="2">
    <source>
        <dbReference type="EMBL" id="UVI34600.1"/>
    </source>
</evidence>
<protein>
    <submittedName>
        <fullName evidence="2">Uncharacterized protein</fullName>
    </submittedName>
</protein>
<proteinExistence type="predicted"/>
<keyword evidence="1" id="KW-0732">Signal</keyword>
<feature type="signal peptide" evidence="1">
    <location>
        <begin position="1"/>
        <end position="28"/>
    </location>
</feature>
<sequence length="203" mass="22295">MNRFRGLGAIGAIAMLIVSTIVASPANAEELNVPEKLAKSGGTVEMVVAGQSKSFEISPRNFDSQKTAVPYCSYKAKSGTIVRTYSRAGVSGFGGSKAYLKCGKYDNEKTKRDGWGLRHIGDGHKKAWESKAGGSDWFEMMQFATKSTLKNPETGIRQPSDNYLYCAPVELKYNGKVYDRFKTKVPVRHKGQILMSSYPGEKC</sequence>
<evidence type="ECO:0000256" key="1">
    <source>
        <dbReference type="SAM" id="SignalP"/>
    </source>
</evidence>
<feature type="chain" id="PRO_5046840327" evidence="1">
    <location>
        <begin position="29"/>
        <end position="203"/>
    </location>
</feature>
<reference evidence="2" key="1">
    <citation type="submission" date="2022-03" db="EMBL/GenBank/DDBJ databases">
        <title>Brevibacterium spongiae sp. nov., isolated from marine sponge.</title>
        <authorList>
            <person name="Li Z."/>
            <person name="Zhang M."/>
        </authorList>
    </citation>
    <scope>NUCLEOTIDE SEQUENCE</scope>
    <source>
        <strain evidence="2">WHS-Z9</strain>
    </source>
</reference>
<evidence type="ECO:0000313" key="3">
    <source>
        <dbReference type="Proteomes" id="UP001064879"/>
    </source>
</evidence>
<dbReference type="Proteomes" id="UP001064879">
    <property type="component" value="Chromosome"/>
</dbReference>
<organism evidence="2 3">
    <name type="scientific">Brevibacterium spongiae</name>
    <dbReference type="NCBI Taxonomy" id="2909672"/>
    <lineage>
        <taxon>Bacteria</taxon>
        <taxon>Bacillati</taxon>
        <taxon>Actinomycetota</taxon>
        <taxon>Actinomycetes</taxon>
        <taxon>Micrococcales</taxon>
        <taxon>Brevibacteriaceae</taxon>
        <taxon>Brevibacterium</taxon>
    </lineage>
</organism>
<gene>
    <name evidence="2" type="ORF">L1F31_10675</name>
</gene>
<dbReference type="RefSeq" id="WP_265417281.1">
    <property type="nucleotide sequence ID" value="NZ_CP093443.1"/>
</dbReference>
<keyword evidence="3" id="KW-1185">Reference proteome</keyword>
<name>A0ABY5SK00_9MICO</name>
<accession>A0ABY5SK00</accession>